<evidence type="ECO:0000313" key="1">
    <source>
        <dbReference type="EMBL" id="OEJ81572.1"/>
    </source>
</evidence>
<dbReference type="Proteomes" id="UP000095605">
    <property type="component" value="Unassembled WGS sequence"/>
</dbReference>
<dbReference type="EMBL" id="LPNL01000009">
    <property type="protein sequence ID" value="OEJ81572.1"/>
    <property type="molecule type" value="Genomic_DNA"/>
</dbReference>
<organism evidence="1 2">
    <name type="scientific">Hanseniaspora opuntiae</name>
    <dbReference type="NCBI Taxonomy" id="211096"/>
    <lineage>
        <taxon>Eukaryota</taxon>
        <taxon>Fungi</taxon>
        <taxon>Dikarya</taxon>
        <taxon>Ascomycota</taxon>
        <taxon>Saccharomycotina</taxon>
        <taxon>Saccharomycetes</taxon>
        <taxon>Saccharomycodales</taxon>
        <taxon>Saccharomycodaceae</taxon>
        <taxon>Hanseniaspora</taxon>
    </lineage>
</organism>
<accession>A0A1E5R3V0</accession>
<reference evidence="2" key="1">
    <citation type="journal article" date="2016" name="Genome Announc.">
        <title>Genome sequences of three species of Hanseniaspora isolated from spontaneous wine fermentations.</title>
        <authorList>
            <person name="Sternes P.R."/>
            <person name="Lee D."/>
            <person name="Kutyna D.R."/>
            <person name="Borneman A.R."/>
        </authorList>
    </citation>
    <scope>NUCLEOTIDE SEQUENCE [LARGE SCALE GENOMIC DNA]</scope>
    <source>
        <strain evidence="2">AWRI3578</strain>
    </source>
</reference>
<protein>
    <submittedName>
        <fullName evidence="1">Uncharacterized protein</fullName>
    </submittedName>
</protein>
<keyword evidence="2" id="KW-1185">Reference proteome</keyword>
<dbReference type="OrthoDB" id="3973235at2759"/>
<sequence length="204" mass="23794">MTDIKKTINTKIIERFLDYNETFNPNYSFTNIILKKILIDTLLKQINHELSGIDSIAFIKQDFLFDDIDRNQSLKYHITLSYNTDSQTKKKTSPFTITLQKTLQIDTDYKDFSKALLFRPSNTPNKYFLSINLKDCEELLEHYNSDDLHISIAHFYSSLPLNELNESLKGMSYSGSISESLKGIDHDILNYLTENNMCLNVFEY</sequence>
<proteinExistence type="predicted"/>
<evidence type="ECO:0000313" key="2">
    <source>
        <dbReference type="Proteomes" id="UP000095605"/>
    </source>
</evidence>
<comment type="caution">
    <text evidence="1">The sequence shown here is derived from an EMBL/GenBank/DDBJ whole genome shotgun (WGS) entry which is preliminary data.</text>
</comment>
<gene>
    <name evidence="1" type="ORF">AWRI3578_g3676</name>
</gene>
<name>A0A1E5R3V0_9ASCO</name>
<dbReference type="AlphaFoldDB" id="A0A1E5R3V0"/>